<organism evidence="13 14">
    <name type="scientific">Puccinia sorghi</name>
    <dbReference type="NCBI Taxonomy" id="27349"/>
    <lineage>
        <taxon>Eukaryota</taxon>
        <taxon>Fungi</taxon>
        <taxon>Dikarya</taxon>
        <taxon>Basidiomycota</taxon>
        <taxon>Pucciniomycotina</taxon>
        <taxon>Pucciniomycetes</taxon>
        <taxon>Pucciniales</taxon>
        <taxon>Pucciniaceae</taxon>
        <taxon>Puccinia</taxon>
    </lineage>
</organism>
<reference evidence="13 14" key="1">
    <citation type="submission" date="2015-08" db="EMBL/GenBank/DDBJ databases">
        <title>Next Generation Sequencing and Analysis of the Genome of Puccinia sorghi L Schw, the Causal Agent of Maize Common Rust.</title>
        <authorList>
            <person name="Rochi L."/>
            <person name="Burguener G."/>
            <person name="Darino M."/>
            <person name="Turjanski A."/>
            <person name="Kreff E."/>
            <person name="Dieguez M.J."/>
            <person name="Sacco F."/>
        </authorList>
    </citation>
    <scope>NUCLEOTIDE SEQUENCE [LARGE SCALE GENOMIC DNA]</scope>
    <source>
        <strain evidence="13 14">RO10H11247</strain>
    </source>
</reference>
<evidence type="ECO:0000256" key="9">
    <source>
        <dbReference type="ARBA" id="ARBA00037934"/>
    </source>
</evidence>
<feature type="region of interest" description="Disordered" evidence="10">
    <location>
        <begin position="299"/>
        <end position="340"/>
    </location>
</feature>
<dbReference type="GO" id="GO:0031201">
    <property type="term" value="C:SNARE complex"/>
    <property type="evidence" value="ECO:0007669"/>
    <property type="project" value="TreeGrafter"/>
</dbReference>
<keyword evidence="4" id="KW-0256">Endoplasmic reticulum</keyword>
<dbReference type="STRING" id="27349.A0A0L6VIA7"/>
<keyword evidence="5" id="KW-0931">ER-Golgi transport</keyword>
<dbReference type="OrthoDB" id="46868at2759"/>
<feature type="domain" description="Sec20 C-terminal" evidence="12">
    <location>
        <begin position="143"/>
        <end position="233"/>
    </location>
</feature>
<dbReference type="Pfam" id="PF03908">
    <property type="entry name" value="Sec20"/>
    <property type="match status" value="1"/>
</dbReference>
<evidence type="ECO:0000256" key="8">
    <source>
        <dbReference type="ARBA" id="ARBA00023136"/>
    </source>
</evidence>
<evidence type="ECO:0000256" key="4">
    <source>
        <dbReference type="ARBA" id="ARBA00022824"/>
    </source>
</evidence>
<evidence type="ECO:0000313" key="14">
    <source>
        <dbReference type="Proteomes" id="UP000037035"/>
    </source>
</evidence>
<evidence type="ECO:0000256" key="11">
    <source>
        <dbReference type="SAM" id="Phobius"/>
    </source>
</evidence>
<accession>A0A0L6VIA7</accession>
<keyword evidence="7" id="KW-0175">Coiled coil</keyword>
<evidence type="ECO:0000259" key="12">
    <source>
        <dbReference type="Pfam" id="PF03908"/>
    </source>
</evidence>
<evidence type="ECO:0000256" key="10">
    <source>
        <dbReference type="SAM" id="MobiDB-lite"/>
    </source>
</evidence>
<comment type="subcellular location">
    <subcellularLocation>
        <location evidence="1">Endoplasmic reticulum membrane</location>
        <topology evidence="1">Single-pass type IV membrane protein</topology>
    </subcellularLocation>
</comment>
<keyword evidence="14" id="KW-1185">Reference proteome</keyword>
<dbReference type="SUPFAM" id="SSF47661">
    <property type="entry name" value="t-snare proteins"/>
    <property type="match status" value="1"/>
</dbReference>
<evidence type="ECO:0000256" key="6">
    <source>
        <dbReference type="ARBA" id="ARBA00022989"/>
    </source>
</evidence>
<keyword evidence="2" id="KW-0813">Transport</keyword>
<evidence type="ECO:0000256" key="3">
    <source>
        <dbReference type="ARBA" id="ARBA00022692"/>
    </source>
</evidence>
<dbReference type="Proteomes" id="UP000037035">
    <property type="component" value="Unassembled WGS sequence"/>
</dbReference>
<dbReference type="PANTHER" id="PTHR12825:SF0">
    <property type="entry name" value="VESICLE TRANSPORT PROTEIN SEC20"/>
    <property type="match status" value="1"/>
</dbReference>
<keyword evidence="6 11" id="KW-1133">Transmembrane helix</keyword>
<evidence type="ECO:0000256" key="2">
    <source>
        <dbReference type="ARBA" id="ARBA00022448"/>
    </source>
</evidence>
<proteinExistence type="inferred from homology"/>
<gene>
    <name evidence="13" type="ORF">VP01_1542g5</name>
</gene>
<feature type="transmembrane region" description="Helical" evidence="11">
    <location>
        <begin position="212"/>
        <end position="229"/>
    </location>
</feature>
<evidence type="ECO:0000313" key="13">
    <source>
        <dbReference type="EMBL" id="KNZ60516.1"/>
    </source>
</evidence>
<dbReference type="GO" id="GO:0006890">
    <property type="term" value="P:retrograde vesicle-mediated transport, Golgi to endoplasmic reticulum"/>
    <property type="evidence" value="ECO:0007669"/>
    <property type="project" value="InterPro"/>
</dbReference>
<dbReference type="EMBL" id="LAVV01006031">
    <property type="protein sequence ID" value="KNZ60516.1"/>
    <property type="molecule type" value="Genomic_DNA"/>
</dbReference>
<dbReference type="PANTHER" id="PTHR12825">
    <property type="entry name" value="BNIP1-RELATED"/>
    <property type="match status" value="1"/>
</dbReference>
<keyword evidence="8 11" id="KW-0472">Membrane</keyword>
<comment type="caution">
    <text evidence="13">The sequence shown here is derived from an EMBL/GenBank/DDBJ whole genome shotgun (WGS) entry which is preliminary data.</text>
</comment>
<evidence type="ECO:0000256" key="5">
    <source>
        <dbReference type="ARBA" id="ARBA00022892"/>
    </source>
</evidence>
<dbReference type="InterPro" id="IPR056173">
    <property type="entry name" value="Sec20_C"/>
</dbReference>
<dbReference type="AlphaFoldDB" id="A0A0L6VIA7"/>
<feature type="compositionally biased region" description="Low complexity" evidence="10">
    <location>
        <begin position="316"/>
        <end position="325"/>
    </location>
</feature>
<evidence type="ECO:0000256" key="7">
    <source>
        <dbReference type="ARBA" id="ARBA00023054"/>
    </source>
</evidence>
<evidence type="ECO:0000256" key="1">
    <source>
        <dbReference type="ARBA" id="ARBA00004163"/>
    </source>
</evidence>
<sequence>MSELIGTLPPELKDLLNTIRASIEHLDSVQLRQLSTDPPTTQDSFNSITNQIKLELYRIDNNLDELEVLADECEEESTRTSALKIVADHRKDVVRLRSSFRTVSLEAKRALSNTILQSTRAELLAGATAKSRSSNTEEALMSASSDVTQSLRNTLDIMRQELDRSVMSTHLLEQQTATLQLTSDQYMTFGELMKTSRALISSLQRADLMDRILLSGALLFFILVCMYILKKRILDRGVSLLSTLISPLARLGGSSPDAGTKMVVSSNGQDDILTATVAAATATAIALIPSLITPDIPSLNPSIQQPSKPPLESARPTSPGFRSSSPPSPMPELGLLHEEL</sequence>
<dbReference type="VEuPathDB" id="FungiDB:VP01_1542g5"/>
<comment type="similarity">
    <text evidence="9">Belongs to the SEC20 family.</text>
</comment>
<dbReference type="InterPro" id="IPR010989">
    <property type="entry name" value="SNARE"/>
</dbReference>
<keyword evidence="3 11" id="KW-0812">Transmembrane</keyword>
<protein>
    <recommendedName>
        <fullName evidence="12">Sec20 C-terminal domain-containing protein</fullName>
    </recommendedName>
</protein>
<dbReference type="GO" id="GO:0005789">
    <property type="term" value="C:endoplasmic reticulum membrane"/>
    <property type="evidence" value="ECO:0007669"/>
    <property type="project" value="UniProtKB-SubCell"/>
</dbReference>
<dbReference type="InterPro" id="IPR005606">
    <property type="entry name" value="Sec20"/>
</dbReference>
<dbReference type="GO" id="GO:0005484">
    <property type="term" value="F:SNAP receptor activity"/>
    <property type="evidence" value="ECO:0007669"/>
    <property type="project" value="InterPro"/>
</dbReference>
<name>A0A0L6VIA7_9BASI</name>